<dbReference type="Proteomes" id="UP000095280">
    <property type="component" value="Unplaced"/>
</dbReference>
<accession>A0A1I8GKS1</accession>
<organism evidence="1 2">
    <name type="scientific">Macrostomum lignano</name>
    <dbReference type="NCBI Taxonomy" id="282301"/>
    <lineage>
        <taxon>Eukaryota</taxon>
        <taxon>Metazoa</taxon>
        <taxon>Spiralia</taxon>
        <taxon>Lophotrochozoa</taxon>
        <taxon>Platyhelminthes</taxon>
        <taxon>Rhabditophora</taxon>
        <taxon>Macrostomorpha</taxon>
        <taxon>Macrostomida</taxon>
        <taxon>Macrostomidae</taxon>
        <taxon>Macrostomum</taxon>
    </lineage>
</organism>
<protein>
    <submittedName>
        <fullName evidence="2 3">SUEL-type lectin domain-containing protein</fullName>
    </submittedName>
</protein>
<evidence type="ECO:0000313" key="1">
    <source>
        <dbReference type="Proteomes" id="UP000095280"/>
    </source>
</evidence>
<evidence type="ECO:0000313" key="3">
    <source>
        <dbReference type="WBParaSite" id="maker-uti_cns_0046364-snap-gene-1.10-mRNA-1"/>
    </source>
</evidence>
<sequence length="211" mass="22326">MSLSCPEKSQIFITSVSLKRSGGCPAGGGGSGGGGGGGSNESDSLPASLRALSRCGLSRALQVVKLRCEELQRCSLFSPTASADDPYDLGRCEQLLPHLSVRYTCQPAIRNRFLCADTYSTISCDNRQKLMVLDAVLTDKFNLFKYGRCPNTANPSQGASHCPETNVFDDVKRQCDSRPSCTIGALHSVRPGCARPNLLLLYACGNAGAGA</sequence>
<dbReference type="WBParaSite" id="maker-uti_cns_0046364-snap-gene-1.10-mRNA-1">
    <property type="protein sequence ID" value="maker-uti_cns_0046364-snap-gene-1.10-mRNA-1"/>
    <property type="gene ID" value="maker-uti_cns_0046364-snap-gene-1.10"/>
</dbReference>
<proteinExistence type="predicted"/>
<dbReference type="AlphaFoldDB" id="A0A1I8GKS1"/>
<dbReference type="CDD" id="cd22823">
    <property type="entry name" value="Gal_Rha_Lectin"/>
    <property type="match status" value="1"/>
</dbReference>
<keyword evidence="1" id="KW-1185">Reference proteome</keyword>
<dbReference type="InterPro" id="IPR043159">
    <property type="entry name" value="Lectin_gal-bd_sf"/>
</dbReference>
<evidence type="ECO:0000313" key="2">
    <source>
        <dbReference type="WBParaSite" id="maker-uti_cns_0002274-snap-gene-0.4-mRNA-1"/>
    </source>
</evidence>
<dbReference type="Gene3D" id="2.60.120.740">
    <property type="match status" value="2"/>
</dbReference>
<name>A0A1I8GKS1_9PLAT</name>
<reference evidence="2 3" key="1">
    <citation type="submission" date="2016-11" db="UniProtKB">
        <authorList>
            <consortium name="WormBaseParasite"/>
        </authorList>
    </citation>
    <scope>IDENTIFICATION</scope>
</reference>
<dbReference type="WBParaSite" id="maker-uti_cns_0002274-snap-gene-0.4-mRNA-1">
    <property type="protein sequence ID" value="maker-uti_cns_0002274-snap-gene-0.4-mRNA-1"/>
    <property type="gene ID" value="maker-uti_cns_0002274-snap-gene-0.4"/>
</dbReference>